<evidence type="ECO:0000313" key="1">
    <source>
        <dbReference type="EMBL" id="RPA81262.1"/>
    </source>
</evidence>
<dbReference type="AlphaFoldDB" id="A0A3N4I590"/>
<accession>A0A3N4I590</accession>
<keyword evidence="2" id="KW-1185">Reference proteome</keyword>
<name>A0A3N4I590_ASCIM</name>
<organism evidence="1 2">
    <name type="scientific">Ascobolus immersus RN42</name>
    <dbReference type="NCBI Taxonomy" id="1160509"/>
    <lineage>
        <taxon>Eukaryota</taxon>
        <taxon>Fungi</taxon>
        <taxon>Dikarya</taxon>
        <taxon>Ascomycota</taxon>
        <taxon>Pezizomycotina</taxon>
        <taxon>Pezizomycetes</taxon>
        <taxon>Pezizales</taxon>
        <taxon>Ascobolaceae</taxon>
        <taxon>Ascobolus</taxon>
    </lineage>
</organism>
<proteinExistence type="predicted"/>
<reference evidence="1 2" key="1">
    <citation type="journal article" date="2018" name="Nat. Ecol. Evol.">
        <title>Pezizomycetes genomes reveal the molecular basis of ectomycorrhizal truffle lifestyle.</title>
        <authorList>
            <person name="Murat C."/>
            <person name="Payen T."/>
            <person name="Noel B."/>
            <person name="Kuo A."/>
            <person name="Morin E."/>
            <person name="Chen J."/>
            <person name="Kohler A."/>
            <person name="Krizsan K."/>
            <person name="Balestrini R."/>
            <person name="Da Silva C."/>
            <person name="Montanini B."/>
            <person name="Hainaut M."/>
            <person name="Levati E."/>
            <person name="Barry K.W."/>
            <person name="Belfiori B."/>
            <person name="Cichocki N."/>
            <person name="Clum A."/>
            <person name="Dockter R.B."/>
            <person name="Fauchery L."/>
            <person name="Guy J."/>
            <person name="Iotti M."/>
            <person name="Le Tacon F."/>
            <person name="Lindquist E.A."/>
            <person name="Lipzen A."/>
            <person name="Malagnac F."/>
            <person name="Mello A."/>
            <person name="Molinier V."/>
            <person name="Miyauchi S."/>
            <person name="Poulain J."/>
            <person name="Riccioni C."/>
            <person name="Rubini A."/>
            <person name="Sitrit Y."/>
            <person name="Splivallo R."/>
            <person name="Traeger S."/>
            <person name="Wang M."/>
            <person name="Zifcakova L."/>
            <person name="Wipf D."/>
            <person name="Zambonelli A."/>
            <person name="Paolocci F."/>
            <person name="Nowrousian M."/>
            <person name="Ottonello S."/>
            <person name="Baldrian P."/>
            <person name="Spatafora J.W."/>
            <person name="Henrissat B."/>
            <person name="Nagy L.G."/>
            <person name="Aury J.M."/>
            <person name="Wincker P."/>
            <person name="Grigoriev I.V."/>
            <person name="Bonfante P."/>
            <person name="Martin F.M."/>
        </authorList>
    </citation>
    <scope>NUCLEOTIDE SEQUENCE [LARGE SCALE GENOMIC DNA]</scope>
    <source>
        <strain evidence="1 2">RN42</strain>
    </source>
</reference>
<evidence type="ECO:0000313" key="2">
    <source>
        <dbReference type="Proteomes" id="UP000275078"/>
    </source>
</evidence>
<gene>
    <name evidence="1" type="ORF">BJ508DRAFT_306766</name>
</gene>
<protein>
    <submittedName>
        <fullName evidence="1">Uncharacterized protein</fullName>
    </submittedName>
</protein>
<sequence length="278" mass="31729">MPCISRRSRKIATSFAIHVKNSSRNTNTNEAVQIQHTGNRLFGPKQEQMSSLLNVLTSCSWVSLPADNNENCIPKNSVRMRVLPARIQKQPLHEEAVFLSPACRHHDQHYQRHQLDYTRNGAIQSISTGLRNIQMWNSKLSNMSSGSICRRRTMHIDHRKLSINKGTPKVQTIGASVIKEFEKASTKFNHEKRPNSRVKEVSENLSETQKILLTKKQGPLRDWGIFHYGQVTRLREGQARKEVRAKVVTGMRIMRVAHISHAERIVEGDSNKQQAQAT</sequence>
<dbReference type="Proteomes" id="UP000275078">
    <property type="component" value="Unassembled WGS sequence"/>
</dbReference>
<dbReference type="EMBL" id="ML119681">
    <property type="protein sequence ID" value="RPA81262.1"/>
    <property type="molecule type" value="Genomic_DNA"/>
</dbReference>